<name>A0ABD0LLT3_9CAEN</name>
<keyword evidence="3" id="KW-1185">Reference proteome</keyword>
<accession>A0ABD0LLT3</accession>
<dbReference type="Proteomes" id="UP001519460">
    <property type="component" value="Unassembled WGS sequence"/>
</dbReference>
<dbReference type="EMBL" id="JACVVK020000037">
    <property type="protein sequence ID" value="KAK7500408.1"/>
    <property type="molecule type" value="Genomic_DNA"/>
</dbReference>
<sequence length="157" mass="17931">MPMSFRGYKDSNTYPRLSEATKSQVRHIPMSFRGYKDTSQTHTYRVFQRQQRLSQTHTHVFQRLRRLRFNIYPRLSVSNSECRRLTTACLVHEVSPTEDSDQCSVASPTPPLLSALLMLTCDTMAQRVRGLASTGWSAKIAQEVKHRCKSSASCCVT</sequence>
<comment type="caution">
    <text evidence="2">The sequence shown here is derived from an EMBL/GenBank/DDBJ whole genome shotgun (WGS) entry which is preliminary data.</text>
</comment>
<feature type="region of interest" description="Disordered" evidence="1">
    <location>
        <begin position="1"/>
        <end position="20"/>
    </location>
</feature>
<evidence type="ECO:0000256" key="1">
    <source>
        <dbReference type="SAM" id="MobiDB-lite"/>
    </source>
</evidence>
<evidence type="ECO:0000313" key="2">
    <source>
        <dbReference type="EMBL" id="KAK7500408.1"/>
    </source>
</evidence>
<proteinExistence type="predicted"/>
<evidence type="ECO:0000313" key="3">
    <source>
        <dbReference type="Proteomes" id="UP001519460"/>
    </source>
</evidence>
<organism evidence="2 3">
    <name type="scientific">Batillaria attramentaria</name>
    <dbReference type="NCBI Taxonomy" id="370345"/>
    <lineage>
        <taxon>Eukaryota</taxon>
        <taxon>Metazoa</taxon>
        <taxon>Spiralia</taxon>
        <taxon>Lophotrochozoa</taxon>
        <taxon>Mollusca</taxon>
        <taxon>Gastropoda</taxon>
        <taxon>Caenogastropoda</taxon>
        <taxon>Sorbeoconcha</taxon>
        <taxon>Cerithioidea</taxon>
        <taxon>Batillariidae</taxon>
        <taxon>Batillaria</taxon>
    </lineage>
</organism>
<protein>
    <submittedName>
        <fullName evidence="2">Uncharacterized protein</fullName>
    </submittedName>
</protein>
<feature type="compositionally biased region" description="Polar residues" evidence="1">
    <location>
        <begin position="10"/>
        <end position="20"/>
    </location>
</feature>
<gene>
    <name evidence="2" type="ORF">BaRGS_00008315</name>
</gene>
<reference evidence="2 3" key="1">
    <citation type="journal article" date="2023" name="Sci. Data">
        <title>Genome assembly of the Korean intertidal mud-creeper Batillaria attramentaria.</title>
        <authorList>
            <person name="Patra A.K."/>
            <person name="Ho P.T."/>
            <person name="Jun S."/>
            <person name="Lee S.J."/>
            <person name="Kim Y."/>
            <person name="Won Y.J."/>
        </authorList>
    </citation>
    <scope>NUCLEOTIDE SEQUENCE [LARGE SCALE GENOMIC DNA]</scope>
    <source>
        <strain evidence="2">Wonlab-2016</strain>
    </source>
</reference>
<dbReference type="AlphaFoldDB" id="A0ABD0LLT3"/>